<evidence type="ECO:0000313" key="2">
    <source>
        <dbReference type="EMBL" id="KAG2236611.1"/>
    </source>
</evidence>
<organism evidence="2 3">
    <name type="scientific">Thamnidium elegans</name>
    <dbReference type="NCBI Taxonomy" id="101142"/>
    <lineage>
        <taxon>Eukaryota</taxon>
        <taxon>Fungi</taxon>
        <taxon>Fungi incertae sedis</taxon>
        <taxon>Mucoromycota</taxon>
        <taxon>Mucoromycotina</taxon>
        <taxon>Mucoromycetes</taxon>
        <taxon>Mucorales</taxon>
        <taxon>Mucorineae</taxon>
        <taxon>Mucoraceae</taxon>
        <taxon>Thamnidium</taxon>
    </lineage>
</organism>
<keyword evidence="3" id="KW-1185">Reference proteome</keyword>
<comment type="caution">
    <text evidence="2">The sequence shown here is derived from an EMBL/GenBank/DDBJ whole genome shotgun (WGS) entry which is preliminary data.</text>
</comment>
<gene>
    <name evidence="2" type="ORF">INT48_000165</name>
</gene>
<dbReference type="Proteomes" id="UP000613177">
    <property type="component" value="Unassembled WGS sequence"/>
</dbReference>
<feature type="compositionally biased region" description="Low complexity" evidence="1">
    <location>
        <begin position="53"/>
        <end position="67"/>
    </location>
</feature>
<evidence type="ECO:0000313" key="3">
    <source>
        <dbReference type="Proteomes" id="UP000613177"/>
    </source>
</evidence>
<dbReference type="EMBL" id="JAEPRE010000015">
    <property type="protein sequence ID" value="KAG2236611.1"/>
    <property type="molecule type" value="Genomic_DNA"/>
</dbReference>
<protein>
    <submittedName>
        <fullName evidence="2">Uncharacterized protein</fullName>
    </submittedName>
</protein>
<accession>A0A8H7SYC5</accession>
<evidence type="ECO:0000256" key="1">
    <source>
        <dbReference type="SAM" id="MobiDB-lite"/>
    </source>
</evidence>
<proteinExistence type="predicted"/>
<sequence length="137" mass="16234">MTNMSGMDLLIQREQEKAESKRQKPKMNPGKVKIEGLLGKLPEAGSHNINFQQIQQQHQQQQQQQQQQRKKYHNPSMYDYYTNGRSSVPPVYNQQQQFYQVPNFMSNGNLYNMTQQPSRPNSTMQYQKRFGNQEYTI</sequence>
<feature type="region of interest" description="Disordered" evidence="1">
    <location>
        <begin position="1"/>
        <end position="31"/>
    </location>
</feature>
<feature type="region of interest" description="Disordered" evidence="1">
    <location>
        <begin position="53"/>
        <end position="86"/>
    </location>
</feature>
<dbReference type="AlphaFoldDB" id="A0A8H7SYC5"/>
<name>A0A8H7SYC5_9FUNG</name>
<reference evidence="2" key="1">
    <citation type="submission" date="2021-01" db="EMBL/GenBank/DDBJ databases">
        <title>Metabolic potential, ecology and presence of endohyphal bacteria is reflected in genomic diversity of Mucoromycotina.</title>
        <authorList>
            <person name="Muszewska A."/>
            <person name="Okrasinska A."/>
            <person name="Steczkiewicz K."/>
            <person name="Drgas O."/>
            <person name="Orlowska M."/>
            <person name="Perlinska-Lenart U."/>
            <person name="Aleksandrzak-Piekarczyk T."/>
            <person name="Szatraj K."/>
            <person name="Zielenkiewicz U."/>
            <person name="Pilsyk S."/>
            <person name="Malc E."/>
            <person name="Mieczkowski P."/>
            <person name="Kruszewska J.S."/>
            <person name="Biernat P."/>
            <person name="Pawlowska J."/>
        </authorList>
    </citation>
    <scope>NUCLEOTIDE SEQUENCE</scope>
    <source>
        <strain evidence="2">WA0000018081</strain>
    </source>
</reference>
<feature type="compositionally biased region" description="Basic and acidic residues" evidence="1">
    <location>
        <begin position="11"/>
        <end position="22"/>
    </location>
</feature>